<dbReference type="EMBL" id="NIBT01000016">
    <property type="protein sequence ID" value="PHM23203.1"/>
    <property type="molecule type" value="Genomic_DNA"/>
</dbReference>
<organism evidence="2 4">
    <name type="scientific">Xenorhabdus ehlersii</name>
    <dbReference type="NCBI Taxonomy" id="290111"/>
    <lineage>
        <taxon>Bacteria</taxon>
        <taxon>Pseudomonadati</taxon>
        <taxon>Pseudomonadota</taxon>
        <taxon>Gammaproteobacteria</taxon>
        <taxon>Enterobacterales</taxon>
        <taxon>Morganellaceae</taxon>
        <taxon>Xenorhabdus</taxon>
    </lineage>
</organism>
<reference evidence="2 4" key="1">
    <citation type="journal article" date="2017" name="Nat. Microbiol.">
        <title>Natural product diversity associated with the nematode symbionts Photorhabdus and Xenorhabdus.</title>
        <authorList>
            <person name="Tobias N.J."/>
            <person name="Wolff H."/>
            <person name="Djahanschiri B."/>
            <person name="Grundmann F."/>
            <person name="Kronenwerth M."/>
            <person name="Shi Y.M."/>
            <person name="Simonyi S."/>
            <person name="Grun P."/>
            <person name="Shapiro-Ilan D."/>
            <person name="Pidot S.J."/>
            <person name="Stinear T.P."/>
            <person name="Ebersberger I."/>
            <person name="Bode H.B."/>
        </authorList>
    </citation>
    <scope>NUCLEOTIDE SEQUENCE [LARGE SCALE GENOMIC DNA]</scope>
    <source>
        <strain evidence="2 4">DSM 16337</strain>
    </source>
</reference>
<sequence length="83" mass="9257">MKALVYHGVGKIRGEGKVQSQFICNSPLYQSLYVALCNYGRKTVTGFFLAGVFSALRVTGLMLSPVTRRRQAQRVSIFLNKSK</sequence>
<keyword evidence="5" id="KW-1185">Reference proteome</keyword>
<proteinExistence type="predicted"/>
<evidence type="ECO:0000256" key="1">
    <source>
        <dbReference type="SAM" id="Phobius"/>
    </source>
</evidence>
<keyword evidence="1" id="KW-1133">Transmembrane helix</keyword>
<dbReference type="EMBL" id="RAQI01000004">
    <property type="protein sequence ID" value="RKE89310.1"/>
    <property type="molecule type" value="Genomic_DNA"/>
</dbReference>
<evidence type="ECO:0000313" key="4">
    <source>
        <dbReference type="Proteomes" id="UP000225605"/>
    </source>
</evidence>
<feature type="transmembrane region" description="Helical" evidence="1">
    <location>
        <begin position="44"/>
        <end position="64"/>
    </location>
</feature>
<reference evidence="3 5" key="2">
    <citation type="submission" date="2018-09" db="EMBL/GenBank/DDBJ databases">
        <title>Genomic Encyclopedia of Archaeal and Bacterial Type Strains, Phase II (KMG-II): from individual species to whole genera.</title>
        <authorList>
            <person name="Goeker M."/>
        </authorList>
    </citation>
    <scope>NUCLEOTIDE SEQUENCE [LARGE SCALE GENOMIC DNA]</scope>
    <source>
        <strain evidence="3 5">DSM 16337</strain>
    </source>
</reference>
<accession>A0A2D0IMZ2</accession>
<dbReference type="RefSeq" id="WP_099132999.1">
    <property type="nucleotide sequence ID" value="NZ_CAWNOJ010000027.1"/>
</dbReference>
<keyword evidence="1" id="KW-0812">Transmembrane</keyword>
<evidence type="ECO:0000313" key="5">
    <source>
        <dbReference type="Proteomes" id="UP000283568"/>
    </source>
</evidence>
<evidence type="ECO:0000313" key="2">
    <source>
        <dbReference type="EMBL" id="PHM23203.1"/>
    </source>
</evidence>
<dbReference type="AlphaFoldDB" id="A0A2D0IMZ2"/>
<protein>
    <submittedName>
        <fullName evidence="2">Uncharacterized protein</fullName>
    </submittedName>
</protein>
<keyword evidence="1" id="KW-0472">Membrane</keyword>
<evidence type="ECO:0000313" key="3">
    <source>
        <dbReference type="EMBL" id="RKE89310.1"/>
    </source>
</evidence>
<dbReference type="Proteomes" id="UP000283568">
    <property type="component" value="Unassembled WGS sequence"/>
</dbReference>
<gene>
    <name evidence="3" type="ORF">BDE27_2947</name>
    <name evidence="2" type="ORF">Xehl_02970</name>
</gene>
<comment type="caution">
    <text evidence="2">The sequence shown here is derived from an EMBL/GenBank/DDBJ whole genome shotgun (WGS) entry which is preliminary data.</text>
</comment>
<dbReference type="Proteomes" id="UP000225605">
    <property type="component" value="Unassembled WGS sequence"/>
</dbReference>
<name>A0A2D0IMZ2_9GAMM</name>